<keyword evidence="7" id="KW-1185">Reference proteome</keyword>
<dbReference type="GO" id="GO:0030313">
    <property type="term" value="C:cell envelope"/>
    <property type="evidence" value="ECO:0007669"/>
    <property type="project" value="UniProtKB-SubCell"/>
</dbReference>
<dbReference type="GO" id="GO:0030001">
    <property type="term" value="P:metal ion transport"/>
    <property type="evidence" value="ECO:0007669"/>
    <property type="project" value="InterPro"/>
</dbReference>
<evidence type="ECO:0000256" key="4">
    <source>
        <dbReference type="ARBA" id="ARBA00022729"/>
    </source>
</evidence>
<dbReference type="InterPro" id="IPR050492">
    <property type="entry name" value="Bact_metal-bind_prot9"/>
</dbReference>
<dbReference type="AlphaFoldDB" id="A0A506Y6W2"/>
<feature type="signal peptide" evidence="5">
    <location>
        <begin position="1"/>
        <end position="30"/>
    </location>
</feature>
<feature type="chain" id="PRO_5038817240" evidence="5">
    <location>
        <begin position="31"/>
        <end position="309"/>
    </location>
</feature>
<evidence type="ECO:0000256" key="1">
    <source>
        <dbReference type="ARBA" id="ARBA00004196"/>
    </source>
</evidence>
<evidence type="ECO:0000313" key="6">
    <source>
        <dbReference type="EMBL" id="TPW77755.1"/>
    </source>
</evidence>
<dbReference type="InterPro" id="IPR006127">
    <property type="entry name" value="ZnuA-like"/>
</dbReference>
<dbReference type="OrthoDB" id="5296019at2"/>
<reference evidence="6 7" key="1">
    <citation type="submission" date="2019-06" db="EMBL/GenBank/DDBJ databases">
        <authorList>
            <person name="Li F."/>
        </authorList>
    </citation>
    <scope>NUCLEOTIDE SEQUENCE [LARGE SCALE GENOMIC DNA]</scope>
    <source>
        <strain evidence="6 7">10F1D-1</strain>
    </source>
</reference>
<keyword evidence="3" id="KW-0479">Metal-binding</keyword>
<dbReference type="SUPFAM" id="SSF53807">
    <property type="entry name" value="Helical backbone' metal receptor"/>
    <property type="match status" value="1"/>
</dbReference>
<sequence>MKTRALIAPALFAVAALGLAGCASDSSANAGSDGSAGSGTVTVIASTNVYGSIAEAIGGDAVTVTSIIDDPDKDPHEYEADARTQLELSKADIVIENGGGYDDFVDTMLKSAKNTDATVLTAADISGYDQEPSDGEFNEHVWYDYPTVGKVAEKFAAAVEKADPDAAEQVKKNLATFQEGLKGLDSDVAALKAKADGKSVAITEPVPLYLLEAAGFSNATPDEFSESIEEGTDAPVRVLQDTLALFSDKKVAVLVYNEQTDGTQTEQVLKAAKDNGIPVVGVTETLPKGDDYLGWQKKIISEISSALGA</sequence>
<dbReference type="EMBL" id="VHQG01000001">
    <property type="protein sequence ID" value="TPW77755.1"/>
    <property type="molecule type" value="Genomic_DNA"/>
</dbReference>
<keyword evidence="2" id="KW-0813">Transport</keyword>
<name>A0A506Y6W2_9MICO</name>
<dbReference type="Pfam" id="PF01297">
    <property type="entry name" value="ZnuA"/>
    <property type="match status" value="1"/>
</dbReference>
<dbReference type="PROSITE" id="PS51257">
    <property type="entry name" value="PROKAR_LIPOPROTEIN"/>
    <property type="match status" value="1"/>
</dbReference>
<dbReference type="PANTHER" id="PTHR42953">
    <property type="entry name" value="HIGH-AFFINITY ZINC UPTAKE SYSTEM PROTEIN ZNUA-RELATED"/>
    <property type="match status" value="1"/>
</dbReference>
<dbReference type="PANTHER" id="PTHR42953:SF1">
    <property type="entry name" value="METAL-BINDING PROTEIN HI_0362-RELATED"/>
    <property type="match status" value="1"/>
</dbReference>
<gene>
    <name evidence="6" type="ORF">FJ657_03650</name>
</gene>
<evidence type="ECO:0000256" key="2">
    <source>
        <dbReference type="ARBA" id="ARBA00022448"/>
    </source>
</evidence>
<keyword evidence="4 5" id="KW-0732">Signal</keyword>
<dbReference type="Proteomes" id="UP000316252">
    <property type="component" value="Unassembled WGS sequence"/>
</dbReference>
<proteinExistence type="predicted"/>
<comment type="subcellular location">
    <subcellularLocation>
        <location evidence="1">Cell envelope</location>
    </subcellularLocation>
</comment>
<dbReference type="Gene3D" id="3.40.50.1980">
    <property type="entry name" value="Nitrogenase molybdenum iron protein domain"/>
    <property type="match status" value="2"/>
</dbReference>
<evidence type="ECO:0000256" key="3">
    <source>
        <dbReference type="ARBA" id="ARBA00022723"/>
    </source>
</evidence>
<evidence type="ECO:0000313" key="7">
    <source>
        <dbReference type="Proteomes" id="UP000316252"/>
    </source>
</evidence>
<dbReference type="GO" id="GO:0046872">
    <property type="term" value="F:metal ion binding"/>
    <property type="evidence" value="ECO:0007669"/>
    <property type="project" value="UniProtKB-KW"/>
</dbReference>
<comment type="caution">
    <text evidence="6">The sequence shown here is derived from an EMBL/GenBank/DDBJ whole genome shotgun (WGS) entry which is preliminary data.</text>
</comment>
<evidence type="ECO:0000256" key="5">
    <source>
        <dbReference type="SAM" id="SignalP"/>
    </source>
</evidence>
<protein>
    <submittedName>
        <fullName evidence="6">ABC transporter substrate-binding protein</fullName>
    </submittedName>
</protein>
<organism evidence="6 7">
    <name type="scientific">Schumannella soli</name>
    <dbReference type="NCBI Taxonomy" id="2590779"/>
    <lineage>
        <taxon>Bacteria</taxon>
        <taxon>Bacillati</taxon>
        <taxon>Actinomycetota</taxon>
        <taxon>Actinomycetes</taxon>
        <taxon>Micrococcales</taxon>
        <taxon>Microbacteriaceae</taxon>
        <taxon>Schumannella</taxon>
    </lineage>
</organism>
<accession>A0A506Y6W2</accession>
<dbReference type="RefSeq" id="WP_141162281.1">
    <property type="nucleotide sequence ID" value="NZ_VHQG01000001.1"/>
</dbReference>